<dbReference type="PANTHER" id="PTHR22803">
    <property type="entry name" value="MANNOSE, PHOSPHOLIPASE, LECTIN RECEPTOR RELATED"/>
    <property type="match status" value="1"/>
</dbReference>
<gene>
    <name evidence="5" type="primary">LOC108073482</name>
</gene>
<dbReference type="AlphaFoldDB" id="A0A6P4I9V2"/>
<dbReference type="SUPFAM" id="SSF56436">
    <property type="entry name" value="C-type lectin-like"/>
    <property type="match status" value="1"/>
</dbReference>
<dbReference type="OMA" id="FICEVEP"/>
<reference evidence="4" key="1">
    <citation type="submission" date="2025-05" db="UniProtKB">
        <authorList>
            <consortium name="RefSeq"/>
        </authorList>
    </citation>
    <scope>NUCLEOTIDE SEQUENCE [LARGE SCALE GENOMIC DNA]</scope>
    <source>
        <strain evidence="4">14028-0561.14</strain>
    </source>
</reference>
<organism evidence="4 5">
    <name type="scientific">Drosophila kikkawai</name>
    <name type="common">Fruit fly</name>
    <dbReference type="NCBI Taxonomy" id="30033"/>
    <lineage>
        <taxon>Eukaryota</taxon>
        <taxon>Metazoa</taxon>
        <taxon>Ecdysozoa</taxon>
        <taxon>Arthropoda</taxon>
        <taxon>Hexapoda</taxon>
        <taxon>Insecta</taxon>
        <taxon>Pterygota</taxon>
        <taxon>Neoptera</taxon>
        <taxon>Endopterygota</taxon>
        <taxon>Diptera</taxon>
        <taxon>Brachycera</taxon>
        <taxon>Muscomorpha</taxon>
        <taxon>Ephydroidea</taxon>
        <taxon>Drosophilidae</taxon>
        <taxon>Drosophila</taxon>
        <taxon>Sophophora</taxon>
    </lineage>
</organism>
<dbReference type="Pfam" id="PF00059">
    <property type="entry name" value="Lectin_C"/>
    <property type="match status" value="1"/>
</dbReference>
<feature type="domain" description="C-type lectin" evidence="3">
    <location>
        <begin position="158"/>
        <end position="278"/>
    </location>
</feature>
<dbReference type="CDD" id="cd00037">
    <property type="entry name" value="CLECT"/>
    <property type="match status" value="1"/>
</dbReference>
<dbReference type="Gene3D" id="3.10.100.10">
    <property type="entry name" value="Mannose-Binding Protein A, subunit A"/>
    <property type="match status" value="1"/>
</dbReference>
<reference evidence="5" key="2">
    <citation type="submission" date="2025-08" db="UniProtKB">
        <authorList>
            <consortium name="RefSeq"/>
        </authorList>
    </citation>
    <scope>IDENTIFICATION</scope>
    <source>
        <strain evidence="5">14028-0561.14</strain>
        <tissue evidence="5">Whole fly</tissue>
    </source>
</reference>
<dbReference type="PROSITE" id="PS50041">
    <property type="entry name" value="C_TYPE_LECTIN_2"/>
    <property type="match status" value="1"/>
</dbReference>
<evidence type="ECO:0000313" key="5">
    <source>
        <dbReference type="RefSeq" id="XP_017020629.1"/>
    </source>
</evidence>
<dbReference type="InterPro" id="IPR016187">
    <property type="entry name" value="CTDL_fold"/>
</dbReference>
<protein>
    <submittedName>
        <fullName evidence="5">Accessory gland protein Acp29AB-like</fullName>
    </submittedName>
</protein>
<feature type="chain" id="PRO_5028439657" evidence="2">
    <location>
        <begin position="19"/>
        <end position="281"/>
    </location>
</feature>
<evidence type="ECO:0000256" key="1">
    <source>
        <dbReference type="SAM" id="Coils"/>
    </source>
</evidence>
<proteinExistence type="predicted"/>
<dbReference type="InterPro" id="IPR001304">
    <property type="entry name" value="C-type_lectin-like"/>
</dbReference>
<evidence type="ECO:0000256" key="2">
    <source>
        <dbReference type="SAM" id="SignalP"/>
    </source>
</evidence>
<dbReference type="InterPro" id="IPR016186">
    <property type="entry name" value="C-type_lectin-like/link_sf"/>
</dbReference>
<accession>A0A6P4I9V2</accession>
<keyword evidence="1" id="KW-0175">Coiled coil</keyword>
<dbReference type="Proteomes" id="UP001652661">
    <property type="component" value="Chromosome 2L"/>
</dbReference>
<name>A0A6P4I9V2_DROKI</name>
<dbReference type="RefSeq" id="XP_017020629.1">
    <property type="nucleotide sequence ID" value="XM_017165140.3"/>
</dbReference>
<dbReference type="SMART" id="SM00034">
    <property type="entry name" value="CLECT"/>
    <property type="match status" value="1"/>
</dbReference>
<feature type="signal peptide" evidence="2">
    <location>
        <begin position="1"/>
        <end position="18"/>
    </location>
</feature>
<dbReference type="InterPro" id="IPR050111">
    <property type="entry name" value="C-type_lectin/snaclec_domain"/>
</dbReference>
<evidence type="ECO:0000259" key="3">
    <source>
        <dbReference type="PROSITE" id="PS50041"/>
    </source>
</evidence>
<evidence type="ECO:0000313" key="4">
    <source>
        <dbReference type="Proteomes" id="UP001652661"/>
    </source>
</evidence>
<feature type="coiled-coil region" evidence="1">
    <location>
        <begin position="93"/>
        <end position="128"/>
    </location>
</feature>
<dbReference type="OrthoDB" id="6430060at2759"/>
<sequence length="281" mass="33223">MRYFLVVLFSALCHTILARGLQDNPVFYDLERRLVRLEDRQFSESQNLEHRMLEMEVQLGTQQEDDKYTPLKLEPNFYEVDGAKVIRLPPSENMKLIERLEKLEKNWEKDLEEKISKFTSKYDNLAERFSVVEDQVKGNLNAELEEKIRIPGSNYKWIGSKHYYIEHENQLTWFAALSKCGMLNGKLASLQNEEEWSAITDHLEADKSYWIDINDILEEGEYVSGLSSQIAPFLKWEAREPNNLILENSSEDCVELRRDYNHYMNDIVCSERNYYICELNI</sequence>
<keyword evidence="4" id="KW-1185">Reference proteome</keyword>
<dbReference type="GeneID" id="108073482"/>
<keyword evidence="2" id="KW-0732">Signal</keyword>